<evidence type="ECO:0000256" key="1">
    <source>
        <dbReference type="ARBA" id="ARBA00004651"/>
    </source>
</evidence>
<keyword evidence="8 11" id="KW-1133">Transmembrane helix</keyword>
<feature type="domain" description="ABC transmembrane type-2" evidence="12">
    <location>
        <begin position="33"/>
        <end position="264"/>
    </location>
</feature>
<dbReference type="PROSITE" id="PS51012">
    <property type="entry name" value="ABC_TM2"/>
    <property type="match status" value="1"/>
</dbReference>
<feature type="transmembrane region" description="Helical" evidence="11">
    <location>
        <begin position="242"/>
        <end position="261"/>
    </location>
</feature>
<dbReference type="PRINTS" id="PR00164">
    <property type="entry name" value="ABC2TRNSPORT"/>
</dbReference>
<accession>A0A1Y1BJ55</accession>
<dbReference type="Pfam" id="PF01061">
    <property type="entry name" value="ABC2_membrane"/>
    <property type="match status" value="1"/>
</dbReference>
<feature type="transmembrane region" description="Helical" evidence="11">
    <location>
        <begin position="110"/>
        <end position="133"/>
    </location>
</feature>
<protein>
    <recommendedName>
        <fullName evidence="11">Transport permease protein</fullName>
    </recommendedName>
</protein>
<keyword evidence="7" id="KW-0972">Capsule biogenesis/degradation</keyword>
<feature type="transmembrane region" description="Helical" evidence="11">
    <location>
        <begin position="61"/>
        <end position="80"/>
    </location>
</feature>
<evidence type="ECO:0000313" key="13">
    <source>
        <dbReference type="EMBL" id="BAX59865.1"/>
    </source>
</evidence>
<reference evidence="13 14" key="1">
    <citation type="journal article" date="2017" name="Genome Announc.">
        <title>Complete Genome Sequence of Burkholderia stabilis FERMP-21014.</title>
        <authorList>
            <person name="Konishi K."/>
            <person name="Kumagai T."/>
            <person name="Sakasegawa S."/>
            <person name="Tamura T."/>
        </authorList>
    </citation>
    <scope>NUCLEOTIDE SEQUENCE [LARGE SCALE GENOMIC DNA]</scope>
    <source>
        <strain evidence="13 14">FERMP-21014</strain>
    </source>
</reference>
<dbReference type="InterPro" id="IPR000412">
    <property type="entry name" value="ABC_2_transport"/>
</dbReference>
<feature type="transmembrane region" description="Helical" evidence="11">
    <location>
        <begin position="34"/>
        <end position="55"/>
    </location>
</feature>
<evidence type="ECO:0000259" key="12">
    <source>
        <dbReference type="PROSITE" id="PS51012"/>
    </source>
</evidence>
<evidence type="ECO:0000256" key="11">
    <source>
        <dbReference type="RuleBase" id="RU361157"/>
    </source>
</evidence>
<organism evidence="13 14">
    <name type="scientific">Burkholderia stabilis</name>
    <dbReference type="NCBI Taxonomy" id="95485"/>
    <lineage>
        <taxon>Bacteria</taxon>
        <taxon>Pseudomonadati</taxon>
        <taxon>Pseudomonadota</taxon>
        <taxon>Betaproteobacteria</taxon>
        <taxon>Burkholderiales</taxon>
        <taxon>Burkholderiaceae</taxon>
        <taxon>Burkholderia</taxon>
        <taxon>Burkholderia cepacia complex</taxon>
    </lineage>
</organism>
<proteinExistence type="inferred from homology"/>
<evidence type="ECO:0000256" key="4">
    <source>
        <dbReference type="ARBA" id="ARBA00022475"/>
    </source>
</evidence>
<feature type="transmembrane region" description="Helical" evidence="11">
    <location>
        <begin position="153"/>
        <end position="177"/>
    </location>
</feature>
<keyword evidence="9" id="KW-0625">Polysaccharide transport</keyword>
<evidence type="ECO:0000256" key="3">
    <source>
        <dbReference type="ARBA" id="ARBA00022448"/>
    </source>
</evidence>
<gene>
    <name evidence="13" type="ORF">BSFP_027090</name>
</gene>
<evidence type="ECO:0000256" key="9">
    <source>
        <dbReference type="ARBA" id="ARBA00023047"/>
    </source>
</evidence>
<evidence type="ECO:0000313" key="14">
    <source>
        <dbReference type="Proteomes" id="UP000218432"/>
    </source>
</evidence>
<feature type="transmembrane region" description="Helical" evidence="11">
    <location>
        <begin position="189"/>
        <end position="207"/>
    </location>
</feature>
<dbReference type="PANTHER" id="PTHR30413">
    <property type="entry name" value="INNER MEMBRANE TRANSPORT PERMEASE"/>
    <property type="match status" value="1"/>
</dbReference>
<evidence type="ECO:0000256" key="2">
    <source>
        <dbReference type="ARBA" id="ARBA00007783"/>
    </source>
</evidence>
<dbReference type="GO" id="GO:0043190">
    <property type="term" value="C:ATP-binding cassette (ABC) transporter complex"/>
    <property type="evidence" value="ECO:0007669"/>
    <property type="project" value="InterPro"/>
</dbReference>
<evidence type="ECO:0000256" key="8">
    <source>
        <dbReference type="ARBA" id="ARBA00022989"/>
    </source>
</evidence>
<keyword evidence="6 11" id="KW-0812">Transmembrane</keyword>
<evidence type="ECO:0000256" key="6">
    <source>
        <dbReference type="ARBA" id="ARBA00022692"/>
    </source>
</evidence>
<dbReference type="EMBL" id="AP018111">
    <property type="protein sequence ID" value="BAX59865.1"/>
    <property type="molecule type" value="Genomic_DNA"/>
</dbReference>
<dbReference type="AlphaFoldDB" id="A0A1Y1BJ55"/>
<evidence type="ECO:0000256" key="5">
    <source>
        <dbReference type="ARBA" id="ARBA00022597"/>
    </source>
</evidence>
<keyword evidence="5" id="KW-0762">Sugar transport</keyword>
<sequence length="271" mass="30565">MEGKVRTPFDVTVSVWRAMFLREALDRLFEARAAWLWLLMEPVIYIAIHAFGYTTFRIHEVGGIAITMWIIAGFIGFLLWRRTWIQVLHGIDCNRAFFVYRQVKPFDAALVRAVLELFLMVPISIIIIAAALATGRVITPDLLNPVLLPADPLLAVVSLIGLWLFGLGLGLVTSVAMNFVPEVDHIFKLFYLPLYYISGALFPIMSIPNPYRDILLVNPVVHGLELVRTGFLPSYHTAPGVSLTYLYGWALGSMLLGLALYRRFSNKLVTR</sequence>
<dbReference type="GO" id="GO:0015774">
    <property type="term" value="P:polysaccharide transport"/>
    <property type="evidence" value="ECO:0007669"/>
    <property type="project" value="UniProtKB-KW"/>
</dbReference>
<dbReference type="GO" id="GO:0140359">
    <property type="term" value="F:ABC-type transporter activity"/>
    <property type="evidence" value="ECO:0007669"/>
    <property type="project" value="InterPro"/>
</dbReference>
<dbReference type="Proteomes" id="UP000218432">
    <property type="component" value="Chromosome 1"/>
</dbReference>
<comment type="subcellular location">
    <subcellularLocation>
        <location evidence="11">Cell inner membrane</location>
        <topology evidence="11">Multi-pass membrane protein</topology>
    </subcellularLocation>
    <subcellularLocation>
        <location evidence="1">Cell membrane</location>
        <topology evidence="1">Multi-pass membrane protein</topology>
    </subcellularLocation>
</comment>
<keyword evidence="4 11" id="KW-1003">Cell membrane</keyword>
<keyword evidence="3 11" id="KW-0813">Transport</keyword>
<evidence type="ECO:0000256" key="7">
    <source>
        <dbReference type="ARBA" id="ARBA00022903"/>
    </source>
</evidence>
<name>A0A1Y1BJ55_9BURK</name>
<dbReference type="RefSeq" id="WP_096472532.1">
    <property type="nucleotide sequence ID" value="NZ_AP018111.1"/>
</dbReference>
<comment type="similarity">
    <text evidence="2 11">Belongs to the ABC-2 integral membrane protein family.</text>
</comment>
<keyword evidence="10 11" id="KW-0472">Membrane</keyword>
<dbReference type="InterPro" id="IPR013525">
    <property type="entry name" value="ABC2_TM"/>
</dbReference>
<evidence type="ECO:0000256" key="10">
    <source>
        <dbReference type="ARBA" id="ARBA00023136"/>
    </source>
</evidence>
<dbReference type="PANTHER" id="PTHR30413:SF10">
    <property type="entry name" value="CAPSULE POLYSACCHARIDE EXPORT INNER-MEMBRANE PROTEIN CTRC"/>
    <property type="match status" value="1"/>
</dbReference>
<dbReference type="GO" id="GO:0015920">
    <property type="term" value="P:lipopolysaccharide transport"/>
    <property type="evidence" value="ECO:0007669"/>
    <property type="project" value="TreeGrafter"/>
</dbReference>
<dbReference type="InterPro" id="IPR047817">
    <property type="entry name" value="ABC2_TM_bact-type"/>
</dbReference>